<accession>T1J650</accession>
<keyword evidence="2" id="KW-0812">Transmembrane</keyword>
<evidence type="ECO:0000256" key="1">
    <source>
        <dbReference type="SAM" id="MobiDB-lite"/>
    </source>
</evidence>
<reference evidence="3" key="2">
    <citation type="submission" date="2015-02" db="UniProtKB">
        <authorList>
            <consortium name="EnsemblMetazoa"/>
        </authorList>
    </citation>
    <scope>IDENTIFICATION</scope>
</reference>
<dbReference type="OMA" id="TADCANC"/>
<feature type="transmembrane region" description="Helical" evidence="2">
    <location>
        <begin position="53"/>
        <end position="75"/>
    </location>
</feature>
<evidence type="ECO:0000313" key="4">
    <source>
        <dbReference type="Proteomes" id="UP000014500"/>
    </source>
</evidence>
<dbReference type="AlphaFoldDB" id="T1J650"/>
<feature type="transmembrane region" description="Helical" evidence="2">
    <location>
        <begin position="95"/>
        <end position="117"/>
    </location>
</feature>
<sequence length="417" mass="47845">MLNPNTNIFIPGPMGAIVIATSIIRLILITFLFTVNLSCLFKLYREGKFDRGFHYILHVCIFASNLCYICTWFPFVFYGLFNGSTIFITYSNYCFIQNSTANIIGFLFLVLLLVYAVEKVRVEVLKLRCLTTFRVFFAIVSVWLLPLIVWNVFETGKSAEQVYFNFIEDFRPVETVENAKNSSLFQYKVGFMVCEVALSVNAGRRRLEKYLLLVLPIAFVISCCLMVLWMHRCVTKCRAVESQLCLSNVTGDEKGSSGWQMAVVDLVLYTNLAWQAVIRPLMLAETLKRMCDSAHHISFFDVGSHLILTISAVFAPTSCPKTWFSFRKAPISVSVIENKHFKQQIPNPENLQTKLVMSYKNNHFHQTSMEKTLNDQLETELLLRTNPYQHPTAFHHHQHKSNKPDTRIPGLRGDVLT</sequence>
<dbReference type="EnsemblMetazoa" id="SMAR009115-RA">
    <property type="protein sequence ID" value="SMAR009115-PA"/>
    <property type="gene ID" value="SMAR009115"/>
</dbReference>
<keyword evidence="2" id="KW-1133">Transmembrane helix</keyword>
<feature type="transmembrane region" description="Helical" evidence="2">
    <location>
        <begin position="210"/>
        <end position="230"/>
    </location>
</feature>
<dbReference type="Proteomes" id="UP000014500">
    <property type="component" value="Unassembled WGS sequence"/>
</dbReference>
<reference evidence="4" key="1">
    <citation type="submission" date="2011-05" db="EMBL/GenBank/DDBJ databases">
        <authorList>
            <person name="Richards S.R."/>
            <person name="Qu J."/>
            <person name="Jiang H."/>
            <person name="Jhangiani S.N."/>
            <person name="Agravi P."/>
            <person name="Goodspeed R."/>
            <person name="Gross S."/>
            <person name="Mandapat C."/>
            <person name="Jackson L."/>
            <person name="Mathew T."/>
            <person name="Pu L."/>
            <person name="Thornton R."/>
            <person name="Saada N."/>
            <person name="Wilczek-Boney K.B."/>
            <person name="Lee S."/>
            <person name="Kovar C."/>
            <person name="Wu Y."/>
            <person name="Scherer S.E."/>
            <person name="Worley K.C."/>
            <person name="Muzny D.M."/>
            <person name="Gibbs R."/>
        </authorList>
    </citation>
    <scope>NUCLEOTIDE SEQUENCE</scope>
    <source>
        <strain evidence="4">Brora</strain>
    </source>
</reference>
<dbReference type="EMBL" id="JH431870">
    <property type="status" value="NOT_ANNOTATED_CDS"/>
    <property type="molecule type" value="Genomic_DNA"/>
</dbReference>
<evidence type="ECO:0000256" key="2">
    <source>
        <dbReference type="SAM" id="Phobius"/>
    </source>
</evidence>
<feature type="transmembrane region" description="Helical" evidence="2">
    <location>
        <begin position="129"/>
        <end position="153"/>
    </location>
</feature>
<proteinExistence type="predicted"/>
<feature type="transmembrane region" description="Helical" evidence="2">
    <location>
        <begin position="16"/>
        <end position="41"/>
    </location>
</feature>
<keyword evidence="2" id="KW-0472">Membrane</keyword>
<evidence type="ECO:0000313" key="3">
    <source>
        <dbReference type="EnsemblMetazoa" id="SMAR009115-PA"/>
    </source>
</evidence>
<dbReference type="HOGENOM" id="CLU_659419_0_0_1"/>
<dbReference type="eggNOG" id="ENOG502T27C">
    <property type="taxonomic scope" value="Eukaryota"/>
</dbReference>
<name>T1J650_STRMM</name>
<keyword evidence="4" id="KW-1185">Reference proteome</keyword>
<feature type="region of interest" description="Disordered" evidence="1">
    <location>
        <begin position="392"/>
        <end position="417"/>
    </location>
</feature>
<protein>
    <submittedName>
        <fullName evidence="3">Uncharacterized protein</fullName>
    </submittedName>
</protein>
<organism evidence="3 4">
    <name type="scientific">Strigamia maritima</name>
    <name type="common">European centipede</name>
    <name type="synonym">Geophilus maritimus</name>
    <dbReference type="NCBI Taxonomy" id="126957"/>
    <lineage>
        <taxon>Eukaryota</taxon>
        <taxon>Metazoa</taxon>
        <taxon>Ecdysozoa</taxon>
        <taxon>Arthropoda</taxon>
        <taxon>Myriapoda</taxon>
        <taxon>Chilopoda</taxon>
        <taxon>Pleurostigmophora</taxon>
        <taxon>Geophilomorpha</taxon>
        <taxon>Linotaeniidae</taxon>
        <taxon>Strigamia</taxon>
    </lineage>
</organism>